<feature type="transmembrane region" description="Helical" evidence="1">
    <location>
        <begin position="392"/>
        <end position="411"/>
    </location>
</feature>
<gene>
    <name evidence="2" type="ORF">DW021_10575</name>
    <name evidence="3" type="ORF">EAI82_11895</name>
</gene>
<dbReference type="Pfam" id="PF09586">
    <property type="entry name" value="YfhO"/>
    <property type="match status" value="1"/>
</dbReference>
<evidence type="ECO:0008006" key="6">
    <source>
        <dbReference type="Google" id="ProtNLM"/>
    </source>
</evidence>
<feature type="transmembrane region" description="Helical" evidence="1">
    <location>
        <begin position="418"/>
        <end position="437"/>
    </location>
</feature>
<proteinExistence type="predicted"/>
<protein>
    <recommendedName>
        <fullName evidence="6">Bacterial membrane protein YfhO</fullName>
    </recommendedName>
</protein>
<sequence>MIIILSITGIWPFGTKTILTSDLENQYVQFFSYLREIYKGNHSIFYTFSKTFGGEMLSLYAYYLMSPLNIILLFFRIEWLPQAIELLILIKISLCSLTFYFLISHLSARVRPSGLIFSISYALMAYNMAYFFHLMWLDSIILLPLIILGLHRILEGHFPALYTLSLGFAILFNYYIGFMLCIFSVFYFCTLCAVQKKRLIRDFSIFFNYGLASLVAGLLSVFILLPTLKGLSGGKATFDTSLFTFSGNFSWRDFFIKFLNGCFYFKNNTVSGLPNIFCGIMILFLCILFFMNSRIGLCKKLGAGFLLVTLCLSFYFQIFNLVWHGFNPPSSFPYRYSFLFSFLLILTAWYSLEHLDAGTVRIWYPAAIAGVLIVSILVLMQKVSPGMTTGRYLLNAGIVFVSAIFLTAYIYCRKQIFIVLMSLLCMLDLTGNGIQYLSCYAYKDNSDFQTFVNDTSEVLSWIRTNDTDFYRIEKDFRQRANDPMLLDYAGLSHFSSSETTQVLDFLEALGFPRTFAYSGYYNTTFDTMNCFFGIRYLLSCHTLSEPYHLVRQIGDIYIYENPYALTLGMTADSSAEAFHPTVQKPRQPFETQNQLFSCMQNDSSENIFDTQTLTPVLHNLRVKEGARYPYRVIAPEQEAFFDYTFTAASNEPVFCYIDAPAYCRLKMYVNDKEINVFNPSYQITSIGSFDKGETVHVRIVPQTSKSALNSFCIAYQNSSAFEKFFSSMQDNSMQITSFSDDHITGFVKNTQAKPLALFTIPYDTDWEIYVNGQPSTAVKLADALLGVKLPADTEICKIELRYVPHTFYIGLAVSGSALLFFLFWYMIFRKKQIQN</sequence>
<feature type="transmembrane region" description="Helical" evidence="1">
    <location>
        <begin position="83"/>
        <end position="103"/>
    </location>
</feature>
<feature type="transmembrane region" description="Helical" evidence="1">
    <location>
        <begin position="807"/>
        <end position="828"/>
    </location>
</feature>
<feature type="transmembrane region" description="Helical" evidence="1">
    <location>
        <begin position="362"/>
        <end position="380"/>
    </location>
</feature>
<organism evidence="2 4">
    <name type="scientific">Blautia obeum</name>
    <dbReference type="NCBI Taxonomy" id="40520"/>
    <lineage>
        <taxon>Bacteria</taxon>
        <taxon>Bacillati</taxon>
        <taxon>Bacillota</taxon>
        <taxon>Clostridia</taxon>
        <taxon>Lachnospirales</taxon>
        <taxon>Lachnospiraceae</taxon>
        <taxon>Blautia</taxon>
    </lineage>
</organism>
<reference evidence="3 5" key="2">
    <citation type="journal article" date="2019" name="Science, e1252229">
        <title>Invertible promoters mediate bacterial phase variation, antibiotic resistance, and host adaptation in the gut.</title>
        <authorList>
            <person name="Jiang X."/>
            <person name="Hall A.B."/>
            <person name="Arthur T.D."/>
            <person name="Plichta D.R."/>
            <person name="Covington C.T."/>
            <person name="Poyet M."/>
            <person name="Crothers J."/>
            <person name="Moses P.L."/>
            <person name="Tolonen A.C."/>
            <person name="Vlamakis H."/>
            <person name="Alm E.J."/>
            <person name="Xavier R.J."/>
        </authorList>
    </citation>
    <scope>NUCLEOTIDE SEQUENCE [LARGE SCALE GENOMIC DNA]</scope>
    <source>
        <strain evidence="5">af_0058</strain>
        <strain evidence="3">Af_0058</strain>
    </source>
</reference>
<dbReference type="EMBL" id="QROS01000007">
    <property type="protein sequence ID" value="RHL46663.1"/>
    <property type="molecule type" value="Genomic_DNA"/>
</dbReference>
<dbReference type="Proteomes" id="UP000293506">
    <property type="component" value="Unassembled WGS sequence"/>
</dbReference>
<feature type="transmembrane region" description="Helical" evidence="1">
    <location>
        <begin position="115"/>
        <end position="148"/>
    </location>
</feature>
<name>A0A415LDP0_9FIRM</name>
<dbReference type="Proteomes" id="UP000285897">
    <property type="component" value="Unassembled WGS sequence"/>
</dbReference>
<accession>A0A415LDP0</accession>
<evidence type="ECO:0000313" key="2">
    <source>
        <dbReference type="EMBL" id="RHL46663.1"/>
    </source>
</evidence>
<evidence type="ECO:0000313" key="3">
    <source>
        <dbReference type="EMBL" id="RYT65378.1"/>
    </source>
</evidence>
<feature type="transmembrane region" description="Helical" evidence="1">
    <location>
        <begin position="303"/>
        <end position="326"/>
    </location>
</feature>
<feature type="transmembrane region" description="Helical" evidence="1">
    <location>
        <begin position="332"/>
        <end position="350"/>
    </location>
</feature>
<feature type="transmembrane region" description="Helical" evidence="1">
    <location>
        <begin position="59"/>
        <end position="77"/>
    </location>
</feature>
<dbReference type="InterPro" id="IPR018580">
    <property type="entry name" value="Uncharacterised_YfhO"/>
</dbReference>
<keyword evidence="1" id="KW-0812">Transmembrane</keyword>
<dbReference type="EMBL" id="RCXQ01000011">
    <property type="protein sequence ID" value="RYT65378.1"/>
    <property type="molecule type" value="Genomic_DNA"/>
</dbReference>
<dbReference type="AlphaFoldDB" id="A0A415LDP0"/>
<dbReference type="PANTHER" id="PTHR38454:SF1">
    <property type="entry name" value="INTEGRAL MEMBRANE PROTEIN"/>
    <property type="match status" value="1"/>
</dbReference>
<evidence type="ECO:0000313" key="4">
    <source>
        <dbReference type="Proteomes" id="UP000285897"/>
    </source>
</evidence>
<feature type="transmembrane region" description="Helical" evidence="1">
    <location>
        <begin position="206"/>
        <end position="225"/>
    </location>
</feature>
<keyword evidence="1" id="KW-1133">Transmembrane helix</keyword>
<feature type="transmembrane region" description="Helical" evidence="1">
    <location>
        <begin position="168"/>
        <end position="194"/>
    </location>
</feature>
<dbReference type="PANTHER" id="PTHR38454">
    <property type="entry name" value="INTEGRAL MEMBRANE PROTEIN-RELATED"/>
    <property type="match status" value="1"/>
</dbReference>
<reference evidence="2 4" key="1">
    <citation type="submission" date="2018-08" db="EMBL/GenBank/DDBJ databases">
        <title>A genome reference for cultivated species of the human gut microbiota.</title>
        <authorList>
            <person name="Zou Y."/>
            <person name="Xue W."/>
            <person name="Luo G."/>
        </authorList>
    </citation>
    <scope>NUCLEOTIDE SEQUENCE [LARGE SCALE GENOMIC DNA]</scope>
    <source>
        <strain evidence="2 4">AF37-6AC</strain>
    </source>
</reference>
<evidence type="ECO:0000256" key="1">
    <source>
        <dbReference type="SAM" id="Phobius"/>
    </source>
</evidence>
<comment type="caution">
    <text evidence="2">The sequence shown here is derived from an EMBL/GenBank/DDBJ whole genome shotgun (WGS) entry which is preliminary data.</text>
</comment>
<feature type="transmembrane region" description="Helical" evidence="1">
    <location>
        <begin position="273"/>
        <end position="291"/>
    </location>
</feature>
<keyword evidence="1" id="KW-0472">Membrane</keyword>
<evidence type="ECO:0000313" key="5">
    <source>
        <dbReference type="Proteomes" id="UP000293506"/>
    </source>
</evidence>